<feature type="region of interest" description="Disordered" evidence="1">
    <location>
        <begin position="1"/>
        <end position="29"/>
    </location>
</feature>
<dbReference type="AlphaFoldDB" id="A0A0A1TJS1"/>
<proteinExistence type="predicted"/>
<gene>
    <name evidence="2" type="ORF">VHEMI05856</name>
</gene>
<accession>A0A0A1TJS1</accession>
<reference evidence="2 3" key="1">
    <citation type="journal article" date="2015" name="Genome Announc.">
        <title>Draft Genome Sequence and Gene Annotation of the Entomopathogenic Fungus Verticillium hemipterigenum.</title>
        <authorList>
            <person name="Horn F."/>
            <person name="Habel A."/>
            <person name="Scharf D.H."/>
            <person name="Dworschak J."/>
            <person name="Brakhage A.A."/>
            <person name="Guthke R."/>
            <person name="Hertweck C."/>
            <person name="Linde J."/>
        </authorList>
    </citation>
    <scope>NUCLEOTIDE SEQUENCE [LARGE SCALE GENOMIC DNA]</scope>
</reference>
<dbReference type="Proteomes" id="UP000039046">
    <property type="component" value="Unassembled WGS sequence"/>
</dbReference>
<organism evidence="2 3">
    <name type="scientific">[Torrubiella] hemipterigena</name>
    <dbReference type="NCBI Taxonomy" id="1531966"/>
    <lineage>
        <taxon>Eukaryota</taxon>
        <taxon>Fungi</taxon>
        <taxon>Dikarya</taxon>
        <taxon>Ascomycota</taxon>
        <taxon>Pezizomycotina</taxon>
        <taxon>Sordariomycetes</taxon>
        <taxon>Hypocreomycetidae</taxon>
        <taxon>Hypocreales</taxon>
        <taxon>Clavicipitaceae</taxon>
        <taxon>Clavicipitaceae incertae sedis</taxon>
        <taxon>'Torrubiella' clade</taxon>
    </lineage>
</organism>
<protein>
    <submittedName>
        <fullName evidence="2">Uncharacterized protein</fullName>
    </submittedName>
</protein>
<evidence type="ECO:0000256" key="1">
    <source>
        <dbReference type="SAM" id="MobiDB-lite"/>
    </source>
</evidence>
<evidence type="ECO:0000313" key="3">
    <source>
        <dbReference type="Proteomes" id="UP000039046"/>
    </source>
</evidence>
<name>A0A0A1TJS1_9HYPO</name>
<dbReference type="EMBL" id="CDHN01000003">
    <property type="protein sequence ID" value="CEJ90047.1"/>
    <property type="molecule type" value="Genomic_DNA"/>
</dbReference>
<sequence>MQCASRGPDVNPAGVAEKSAMRLDPSAVDAREPEGLVRDIDRPLRSSMTRTATQVANKNGPVDLVQS</sequence>
<keyword evidence="3" id="KW-1185">Reference proteome</keyword>
<dbReference type="HOGENOM" id="CLU_2814231_0_0_1"/>
<evidence type="ECO:0000313" key="2">
    <source>
        <dbReference type="EMBL" id="CEJ90047.1"/>
    </source>
</evidence>